<proteinExistence type="predicted"/>
<keyword evidence="2" id="KW-1185">Reference proteome</keyword>
<evidence type="ECO:0000313" key="1">
    <source>
        <dbReference type="EMBL" id="KAL2546603.1"/>
    </source>
</evidence>
<accession>A0ABD1WD02</accession>
<dbReference type="PANTHER" id="PTHR48082:SF2">
    <property type="entry name" value="ATP SYNTHASE SUBUNIT ALPHA, MITOCHONDRIAL"/>
    <property type="match status" value="1"/>
</dbReference>
<gene>
    <name evidence="1" type="ORF">Fot_15836</name>
</gene>
<organism evidence="1 2">
    <name type="scientific">Forsythia ovata</name>
    <dbReference type="NCBI Taxonomy" id="205694"/>
    <lineage>
        <taxon>Eukaryota</taxon>
        <taxon>Viridiplantae</taxon>
        <taxon>Streptophyta</taxon>
        <taxon>Embryophyta</taxon>
        <taxon>Tracheophyta</taxon>
        <taxon>Spermatophyta</taxon>
        <taxon>Magnoliopsida</taxon>
        <taxon>eudicotyledons</taxon>
        <taxon>Gunneridae</taxon>
        <taxon>Pentapetalae</taxon>
        <taxon>asterids</taxon>
        <taxon>lamiids</taxon>
        <taxon>Lamiales</taxon>
        <taxon>Oleaceae</taxon>
        <taxon>Forsythieae</taxon>
        <taxon>Forsythia</taxon>
    </lineage>
</organism>
<dbReference type="Proteomes" id="UP001604277">
    <property type="component" value="Unassembled WGS sequence"/>
</dbReference>
<reference evidence="2" key="1">
    <citation type="submission" date="2024-07" db="EMBL/GenBank/DDBJ databases">
        <title>Two chromosome-level genome assemblies of Korean endemic species Abeliophyllum distichum and Forsythia ovata (Oleaceae).</title>
        <authorList>
            <person name="Jang H."/>
        </authorList>
    </citation>
    <scope>NUCLEOTIDE SEQUENCE [LARGE SCALE GENOMIC DNA]</scope>
</reference>
<dbReference type="InterPro" id="IPR005294">
    <property type="entry name" value="ATP_synth_F1_asu"/>
</dbReference>
<name>A0ABD1WD02_9LAMI</name>
<evidence type="ECO:0000313" key="2">
    <source>
        <dbReference type="Proteomes" id="UP001604277"/>
    </source>
</evidence>
<dbReference type="PANTHER" id="PTHR48082">
    <property type="entry name" value="ATP SYNTHASE SUBUNIT ALPHA, MITOCHONDRIAL"/>
    <property type="match status" value="1"/>
</dbReference>
<dbReference type="SUPFAM" id="SSF52540">
    <property type="entry name" value="P-loop containing nucleoside triphosphate hydrolases"/>
    <property type="match status" value="1"/>
</dbReference>
<sequence length="119" mass="12969">MPFLVGPTQPAISDKSFFIPEIEILRQRRGGTPCDVPLADLPDCTPFCLAINLSRVIQLACCSQTHDMTNGDRQTGKTAVATDTILNQQGQNVICVYVAIGQKASSVADRSSSLSWRWD</sequence>
<dbReference type="EMBL" id="JBFOLJ010000004">
    <property type="protein sequence ID" value="KAL2546603.1"/>
    <property type="molecule type" value="Genomic_DNA"/>
</dbReference>
<protein>
    <submittedName>
        <fullName evidence="1">ATPase alpha subunit</fullName>
    </submittedName>
</protein>
<dbReference type="AlphaFoldDB" id="A0ABD1WD02"/>
<dbReference type="Gene3D" id="3.40.50.300">
    <property type="entry name" value="P-loop containing nucleotide triphosphate hydrolases"/>
    <property type="match status" value="1"/>
</dbReference>
<dbReference type="InterPro" id="IPR027417">
    <property type="entry name" value="P-loop_NTPase"/>
</dbReference>
<comment type="caution">
    <text evidence="1">The sequence shown here is derived from an EMBL/GenBank/DDBJ whole genome shotgun (WGS) entry which is preliminary data.</text>
</comment>